<keyword evidence="4 8" id="KW-0479">Metal-binding</keyword>
<dbReference type="Gene3D" id="1.10.630.10">
    <property type="entry name" value="Cytochrome P450"/>
    <property type="match status" value="1"/>
</dbReference>
<feature type="region of interest" description="Disordered" evidence="9">
    <location>
        <begin position="1"/>
        <end position="20"/>
    </location>
</feature>
<dbReference type="EMBL" id="MVHG01000051">
    <property type="protein sequence ID" value="ORA11659.1"/>
    <property type="molecule type" value="Genomic_DNA"/>
</dbReference>
<evidence type="ECO:0000313" key="11">
    <source>
        <dbReference type="Proteomes" id="UP000192707"/>
    </source>
</evidence>
<keyword evidence="3 8" id="KW-0349">Heme</keyword>
<sequence length="401" mass="44126">MTQSPETVGQSNANAPQVDYDHHIDSDLRPLWTHMREACPVAFSPHHGGFWVASTYDTISEVAHDPQNYSSTYVTVPPQLGIGDMGMPPLTTNPPEHGPIKGVLTTAFTVPKVAQLEPMVSAIIDAALDAVADKSSFDASHEFARVVPMFTIARLLGLPAEDDAKFTDWVYRMVELAGEDESFVAGMELLEYFNDKLTERQKRPGTDLITYLTQAEADGRMLDDAEIILASMALLLAGIDTTWSTLSAAILHLAKHPDHQQALRDHPEQILTACEEFLRYYAPVTVARQATTDQQLAGCPVQAGQMVLMPFGSANRDETRFENADQLVLDRTPNRHLAFGVGIHRCLGANLARLELRLALNAFLQRVPSFSLDVSKPVRWSQGQIRGPRTVPIIVDASAAY</sequence>
<dbReference type="FunFam" id="1.10.630.10:FF:000018">
    <property type="entry name" value="Cytochrome P450 monooxygenase"/>
    <property type="match status" value="1"/>
</dbReference>
<accession>A0A1W9ZD09</accession>
<organism evidence="10 11">
    <name type="scientific">Mycobacterium arosiense ATCC BAA-1401 = DSM 45069</name>
    <dbReference type="NCBI Taxonomy" id="1265311"/>
    <lineage>
        <taxon>Bacteria</taxon>
        <taxon>Bacillati</taxon>
        <taxon>Actinomycetota</taxon>
        <taxon>Actinomycetes</taxon>
        <taxon>Mycobacteriales</taxon>
        <taxon>Mycobacteriaceae</taxon>
        <taxon>Mycobacterium</taxon>
        <taxon>Mycobacterium avium complex (MAC)</taxon>
    </lineage>
</organism>
<dbReference type="GO" id="GO:0016705">
    <property type="term" value="F:oxidoreductase activity, acting on paired donors, with incorporation or reduction of molecular oxygen"/>
    <property type="evidence" value="ECO:0007669"/>
    <property type="project" value="InterPro"/>
</dbReference>
<dbReference type="Pfam" id="PF00067">
    <property type="entry name" value="p450"/>
    <property type="match status" value="1"/>
</dbReference>
<comment type="cofactor">
    <cofactor evidence="1">
        <name>heme</name>
        <dbReference type="ChEBI" id="CHEBI:30413"/>
    </cofactor>
</comment>
<dbReference type="Proteomes" id="UP000192707">
    <property type="component" value="Unassembled WGS sequence"/>
</dbReference>
<proteinExistence type="inferred from homology"/>
<dbReference type="PRINTS" id="PR00359">
    <property type="entry name" value="BP450"/>
</dbReference>
<evidence type="ECO:0000256" key="7">
    <source>
        <dbReference type="ARBA" id="ARBA00023033"/>
    </source>
</evidence>
<protein>
    <recommendedName>
        <fullName evidence="12">Cytochrome</fullName>
    </recommendedName>
</protein>
<dbReference type="PANTHER" id="PTHR46696:SF6">
    <property type="entry name" value="P450, PUTATIVE (EUROFUNG)-RELATED"/>
    <property type="match status" value="1"/>
</dbReference>
<dbReference type="GO" id="GO:0020037">
    <property type="term" value="F:heme binding"/>
    <property type="evidence" value="ECO:0007669"/>
    <property type="project" value="InterPro"/>
</dbReference>
<evidence type="ECO:0000256" key="8">
    <source>
        <dbReference type="RuleBase" id="RU000461"/>
    </source>
</evidence>
<dbReference type="PANTHER" id="PTHR46696">
    <property type="entry name" value="P450, PUTATIVE (EUROFUNG)-RELATED"/>
    <property type="match status" value="1"/>
</dbReference>
<dbReference type="AlphaFoldDB" id="A0A1W9ZD09"/>
<dbReference type="InterPro" id="IPR002397">
    <property type="entry name" value="Cyt_P450_B"/>
</dbReference>
<evidence type="ECO:0000256" key="3">
    <source>
        <dbReference type="ARBA" id="ARBA00022617"/>
    </source>
</evidence>
<evidence type="ECO:0000256" key="9">
    <source>
        <dbReference type="SAM" id="MobiDB-lite"/>
    </source>
</evidence>
<evidence type="ECO:0008006" key="12">
    <source>
        <dbReference type="Google" id="ProtNLM"/>
    </source>
</evidence>
<evidence type="ECO:0000256" key="5">
    <source>
        <dbReference type="ARBA" id="ARBA00023002"/>
    </source>
</evidence>
<dbReference type="InterPro" id="IPR001128">
    <property type="entry name" value="Cyt_P450"/>
</dbReference>
<reference evidence="10 11" key="1">
    <citation type="submission" date="2016-12" db="EMBL/GenBank/DDBJ databases">
        <title>The new phylogeny of genus Mycobacterium.</title>
        <authorList>
            <person name="Tortoli E."/>
            <person name="Trovato A."/>
            <person name="Cirillo D.M."/>
        </authorList>
    </citation>
    <scope>NUCLEOTIDE SEQUENCE [LARGE SCALE GENOMIC DNA]</scope>
    <source>
        <strain evidence="10 11">DSM 45069</strain>
    </source>
</reference>
<feature type="compositionally biased region" description="Polar residues" evidence="9">
    <location>
        <begin position="1"/>
        <end position="15"/>
    </location>
</feature>
<evidence type="ECO:0000256" key="6">
    <source>
        <dbReference type="ARBA" id="ARBA00023004"/>
    </source>
</evidence>
<dbReference type="InterPro" id="IPR017972">
    <property type="entry name" value="Cyt_P450_CS"/>
</dbReference>
<dbReference type="InterPro" id="IPR036396">
    <property type="entry name" value="Cyt_P450_sf"/>
</dbReference>
<evidence type="ECO:0000313" key="10">
    <source>
        <dbReference type="EMBL" id="ORA11659.1"/>
    </source>
</evidence>
<name>A0A1W9ZD09_MYCAI</name>
<evidence type="ECO:0000256" key="2">
    <source>
        <dbReference type="ARBA" id="ARBA00010617"/>
    </source>
</evidence>
<comment type="similarity">
    <text evidence="2 8">Belongs to the cytochrome P450 family.</text>
</comment>
<dbReference type="PRINTS" id="PR00385">
    <property type="entry name" value="P450"/>
</dbReference>
<keyword evidence="11" id="KW-1185">Reference proteome</keyword>
<keyword evidence="7 8" id="KW-0503">Monooxygenase</keyword>
<dbReference type="SUPFAM" id="SSF48264">
    <property type="entry name" value="Cytochrome P450"/>
    <property type="match status" value="1"/>
</dbReference>
<evidence type="ECO:0000256" key="4">
    <source>
        <dbReference type="ARBA" id="ARBA00022723"/>
    </source>
</evidence>
<dbReference type="GO" id="GO:0005506">
    <property type="term" value="F:iron ion binding"/>
    <property type="evidence" value="ECO:0007669"/>
    <property type="project" value="InterPro"/>
</dbReference>
<gene>
    <name evidence="10" type="ORF">BST14_18260</name>
</gene>
<evidence type="ECO:0000256" key="1">
    <source>
        <dbReference type="ARBA" id="ARBA00001971"/>
    </source>
</evidence>
<keyword evidence="6 8" id="KW-0408">Iron</keyword>
<dbReference type="PROSITE" id="PS00086">
    <property type="entry name" value="CYTOCHROME_P450"/>
    <property type="match status" value="1"/>
</dbReference>
<comment type="caution">
    <text evidence="10">The sequence shown here is derived from an EMBL/GenBank/DDBJ whole genome shotgun (WGS) entry which is preliminary data.</text>
</comment>
<dbReference type="GO" id="GO:0004497">
    <property type="term" value="F:monooxygenase activity"/>
    <property type="evidence" value="ECO:0007669"/>
    <property type="project" value="UniProtKB-KW"/>
</dbReference>
<keyword evidence="5 8" id="KW-0560">Oxidoreductase</keyword>